<keyword evidence="7" id="KW-0449">Lipoprotein</keyword>
<dbReference type="GO" id="GO:0003924">
    <property type="term" value="F:GTPase activity"/>
    <property type="evidence" value="ECO:0007669"/>
    <property type="project" value="InterPro"/>
</dbReference>
<comment type="caution">
    <text evidence="10">The sequence shown here is derived from an EMBL/GenBank/DDBJ whole genome shotgun (WGS) entry which is preliminary data.</text>
</comment>
<dbReference type="InterPro" id="IPR005225">
    <property type="entry name" value="Small_GTP-bd"/>
</dbReference>
<keyword evidence="3" id="KW-0547">Nucleotide-binding</keyword>
<dbReference type="Proteomes" id="UP001314263">
    <property type="component" value="Unassembled WGS sequence"/>
</dbReference>
<evidence type="ECO:0000313" key="11">
    <source>
        <dbReference type="Proteomes" id="UP001314263"/>
    </source>
</evidence>
<organism evidence="10 11">
    <name type="scientific">Coccomyxa viridis</name>
    <dbReference type="NCBI Taxonomy" id="1274662"/>
    <lineage>
        <taxon>Eukaryota</taxon>
        <taxon>Viridiplantae</taxon>
        <taxon>Chlorophyta</taxon>
        <taxon>core chlorophytes</taxon>
        <taxon>Trebouxiophyceae</taxon>
        <taxon>Trebouxiophyceae incertae sedis</taxon>
        <taxon>Coccomyxaceae</taxon>
        <taxon>Coccomyxa</taxon>
    </lineage>
</organism>
<dbReference type="Gene3D" id="3.40.50.300">
    <property type="entry name" value="P-loop containing nucleotide triphosphate hydrolases"/>
    <property type="match status" value="1"/>
</dbReference>
<evidence type="ECO:0000256" key="7">
    <source>
        <dbReference type="ARBA" id="ARBA00023288"/>
    </source>
</evidence>
<dbReference type="PROSITE" id="PS51421">
    <property type="entry name" value="RAS"/>
    <property type="match status" value="1"/>
</dbReference>
<sequence length="335" mass="36938">MSYAYLFKYIIIGDTGVGKSCLLLQFTDKRFQPVHDLTIGVEFGARMINIDGKQIKLQIWDTAGQESFRSITRSYYRGAAGALLVYDITRRETFNHLASWLEDARQHANPNMTIMLIGNKSDLTHRRAVTTEEGEQFAKEHGLVFLETSAKTAHNVEEASALIVWSSASAHACCSTRDERRTALGDFAELSAPCTATCTSACTCMKLWAVVRRLSSTQPGRSMRRLSRASLTSPMSHMESRWVTERAGRLETQCALERPPLQRAALAAEAAERQMWTYLPCCEDTPSPDQRGRPHRKDLQLEQQQGVLSVPEAQAAAAAVIGAPGLTVAGSGTVT</sequence>
<comment type="function">
    <text evidence="9">Protein transport. Probably involved in vesicular traffic.</text>
</comment>
<dbReference type="GO" id="GO:0005525">
    <property type="term" value="F:GTP binding"/>
    <property type="evidence" value="ECO:0007669"/>
    <property type="project" value="UniProtKB-KW"/>
</dbReference>
<dbReference type="InterPro" id="IPR027417">
    <property type="entry name" value="P-loop_NTPase"/>
</dbReference>
<dbReference type="FunFam" id="3.40.50.300:FF:000263">
    <property type="entry name" value="Ras-related protein RABB1c"/>
    <property type="match status" value="1"/>
</dbReference>
<dbReference type="PROSITE" id="PS51419">
    <property type="entry name" value="RAB"/>
    <property type="match status" value="1"/>
</dbReference>
<dbReference type="PROSITE" id="PS51420">
    <property type="entry name" value="RHO"/>
    <property type="match status" value="1"/>
</dbReference>
<evidence type="ECO:0000256" key="4">
    <source>
        <dbReference type="ARBA" id="ARBA00022927"/>
    </source>
</evidence>
<evidence type="ECO:0000256" key="5">
    <source>
        <dbReference type="ARBA" id="ARBA00023134"/>
    </source>
</evidence>
<dbReference type="SMART" id="SM00174">
    <property type="entry name" value="RHO"/>
    <property type="match status" value="1"/>
</dbReference>
<reference evidence="10 11" key="1">
    <citation type="submission" date="2023-10" db="EMBL/GenBank/DDBJ databases">
        <authorList>
            <person name="Maclean D."/>
            <person name="Macfadyen A."/>
        </authorList>
    </citation>
    <scope>NUCLEOTIDE SEQUENCE [LARGE SCALE GENOMIC DNA]</scope>
</reference>
<evidence type="ECO:0000256" key="6">
    <source>
        <dbReference type="ARBA" id="ARBA00023136"/>
    </source>
</evidence>
<dbReference type="SMART" id="SM00175">
    <property type="entry name" value="RAB"/>
    <property type="match status" value="1"/>
</dbReference>
<dbReference type="PANTHER" id="PTHR47979">
    <property type="entry name" value="DRAB11-RELATED"/>
    <property type="match status" value="1"/>
</dbReference>
<protein>
    <submittedName>
        <fullName evidence="10">Uncharacterized protein</fullName>
    </submittedName>
</protein>
<dbReference type="CDD" id="cd01866">
    <property type="entry name" value="Rab2"/>
    <property type="match status" value="1"/>
</dbReference>
<accession>A0AAV1HTK1</accession>
<keyword evidence="8" id="KW-0636">Prenylation</keyword>
<dbReference type="GO" id="GO:0005886">
    <property type="term" value="C:plasma membrane"/>
    <property type="evidence" value="ECO:0007669"/>
    <property type="project" value="UniProtKB-SubCell"/>
</dbReference>
<dbReference type="AlphaFoldDB" id="A0AAV1HTK1"/>
<dbReference type="NCBIfam" id="TIGR00231">
    <property type="entry name" value="small_GTP"/>
    <property type="match status" value="1"/>
</dbReference>
<evidence type="ECO:0000256" key="9">
    <source>
        <dbReference type="ARBA" id="ARBA00025673"/>
    </source>
</evidence>
<dbReference type="SMART" id="SM00176">
    <property type="entry name" value="RAN"/>
    <property type="match status" value="1"/>
</dbReference>
<dbReference type="InterPro" id="IPR001806">
    <property type="entry name" value="Small_GTPase"/>
</dbReference>
<gene>
    <name evidence="10" type="ORF">CVIRNUC_000584</name>
</gene>
<evidence type="ECO:0000256" key="2">
    <source>
        <dbReference type="ARBA" id="ARBA00006270"/>
    </source>
</evidence>
<dbReference type="PRINTS" id="PR00449">
    <property type="entry name" value="RASTRNSFRMNG"/>
</dbReference>
<dbReference type="Pfam" id="PF00071">
    <property type="entry name" value="Ras"/>
    <property type="match status" value="1"/>
</dbReference>
<name>A0AAV1HTK1_9CHLO</name>
<dbReference type="SUPFAM" id="SSF52540">
    <property type="entry name" value="P-loop containing nucleoside triphosphate hydrolases"/>
    <property type="match status" value="1"/>
</dbReference>
<keyword evidence="4" id="KW-0653">Protein transport</keyword>
<keyword evidence="6" id="KW-0472">Membrane</keyword>
<evidence type="ECO:0000256" key="1">
    <source>
        <dbReference type="ARBA" id="ARBA00004193"/>
    </source>
</evidence>
<evidence type="ECO:0000256" key="3">
    <source>
        <dbReference type="ARBA" id="ARBA00022741"/>
    </source>
</evidence>
<dbReference type="EMBL" id="CAUYUE010000001">
    <property type="protein sequence ID" value="CAK0735457.1"/>
    <property type="molecule type" value="Genomic_DNA"/>
</dbReference>
<evidence type="ECO:0000256" key="8">
    <source>
        <dbReference type="ARBA" id="ARBA00023289"/>
    </source>
</evidence>
<proteinExistence type="inferred from homology"/>
<keyword evidence="4" id="KW-0813">Transport</keyword>
<comment type="subcellular location">
    <subcellularLocation>
        <location evidence="1">Cell membrane</location>
        <topology evidence="1">Lipid-anchor</topology>
    </subcellularLocation>
</comment>
<comment type="similarity">
    <text evidence="2">Belongs to the small GTPase superfamily. Rab family.</text>
</comment>
<keyword evidence="5" id="KW-0342">GTP-binding</keyword>
<evidence type="ECO:0000313" key="10">
    <source>
        <dbReference type="EMBL" id="CAK0735457.1"/>
    </source>
</evidence>
<dbReference type="GO" id="GO:0015031">
    <property type="term" value="P:protein transport"/>
    <property type="evidence" value="ECO:0007669"/>
    <property type="project" value="UniProtKB-KW"/>
</dbReference>
<keyword evidence="11" id="KW-1185">Reference proteome</keyword>
<dbReference type="SMART" id="SM00173">
    <property type="entry name" value="RAS"/>
    <property type="match status" value="1"/>
</dbReference>
<dbReference type="InterPro" id="IPR050209">
    <property type="entry name" value="Rab_GTPases_membrane_traffic"/>
</dbReference>